<evidence type="ECO:0000313" key="1">
    <source>
        <dbReference type="EMBL" id="KAH7849086.1"/>
    </source>
</evidence>
<name>A0ACB7Y701_9ERIC</name>
<accession>A0ACB7Y701</accession>
<keyword evidence="2" id="KW-1185">Reference proteome</keyword>
<comment type="caution">
    <text evidence="1">The sequence shown here is derived from an EMBL/GenBank/DDBJ whole genome shotgun (WGS) entry which is preliminary data.</text>
</comment>
<sequence>MLEAKNSGRAQTNPNYQTLLAFTPRQVLLAERTTKVTTMKQCSSKTLTLNPDQKAILLQSVLGYLDRNGFSKALKRLLAEAQIETDNWKACSLNLEDLYGNYLRTCTPMETILDTDKDQELLTDGPMKKSGASHSSAVEQTVGDKKKKKSNKGDDNAVENRSENGIAESCKNSVEILAKDSLADSSVQLKEKKKSKKVSDSRQQPEQVSTEALKESTAGTVSELQIDESQKKQTDKKKKKSKSISESHDSNVEREPTDSLQAANEDKFDNSKPSLGEVKTDSEAEGKPKDKKKKKKKQSEDPLIENVEKHNSALENGQDVPLEEKKVESRKQKRKNEGSVSDTLSGDVPNKEDPTSRETKNESCQILEDAIGEEKKSSKKRKRLVSEENELHPVEKVKSEESKRRKTETLEETKICEQITEVNANAATPTTRNFEKDGVKSAAQKTRRKQHEGSAEPTTGKAFQRVKIDEVKFADERLQDNSYWAKAGADIGYGAKAQEILGQVKGRDFRHEKTKKKRGSYRGGQIDLQAHSVKFNYSDED</sequence>
<reference evidence="1 2" key="1">
    <citation type="journal article" date="2021" name="Hortic Res">
        <title>High-quality reference genome and annotation aids understanding of berry development for evergreen blueberry (Vaccinium darrowii).</title>
        <authorList>
            <person name="Yu J."/>
            <person name="Hulse-Kemp A.M."/>
            <person name="Babiker E."/>
            <person name="Staton M."/>
        </authorList>
    </citation>
    <scope>NUCLEOTIDE SEQUENCE [LARGE SCALE GENOMIC DNA]</scope>
    <source>
        <strain evidence="2">cv. NJ 8807/NJ 8810</strain>
        <tissue evidence="1">Young leaf</tissue>
    </source>
</reference>
<organism evidence="1 2">
    <name type="scientific">Vaccinium darrowii</name>
    <dbReference type="NCBI Taxonomy" id="229202"/>
    <lineage>
        <taxon>Eukaryota</taxon>
        <taxon>Viridiplantae</taxon>
        <taxon>Streptophyta</taxon>
        <taxon>Embryophyta</taxon>
        <taxon>Tracheophyta</taxon>
        <taxon>Spermatophyta</taxon>
        <taxon>Magnoliopsida</taxon>
        <taxon>eudicotyledons</taxon>
        <taxon>Gunneridae</taxon>
        <taxon>Pentapetalae</taxon>
        <taxon>asterids</taxon>
        <taxon>Ericales</taxon>
        <taxon>Ericaceae</taxon>
        <taxon>Vaccinioideae</taxon>
        <taxon>Vaccinieae</taxon>
        <taxon>Vaccinium</taxon>
    </lineage>
</organism>
<gene>
    <name evidence="1" type="ORF">Vadar_012807</name>
</gene>
<protein>
    <submittedName>
        <fullName evidence="1">Uncharacterized protein</fullName>
    </submittedName>
</protein>
<evidence type="ECO:0000313" key="2">
    <source>
        <dbReference type="Proteomes" id="UP000828048"/>
    </source>
</evidence>
<dbReference type="EMBL" id="CM037157">
    <property type="protein sequence ID" value="KAH7849086.1"/>
    <property type="molecule type" value="Genomic_DNA"/>
</dbReference>
<proteinExistence type="predicted"/>
<dbReference type="Proteomes" id="UP000828048">
    <property type="component" value="Chromosome 7"/>
</dbReference>